<organism evidence="2 3">
    <name type="scientific">Schizothecium vesticola</name>
    <dbReference type="NCBI Taxonomy" id="314040"/>
    <lineage>
        <taxon>Eukaryota</taxon>
        <taxon>Fungi</taxon>
        <taxon>Dikarya</taxon>
        <taxon>Ascomycota</taxon>
        <taxon>Pezizomycotina</taxon>
        <taxon>Sordariomycetes</taxon>
        <taxon>Sordariomycetidae</taxon>
        <taxon>Sordariales</taxon>
        <taxon>Schizotheciaceae</taxon>
        <taxon>Schizothecium</taxon>
    </lineage>
</organism>
<comment type="caution">
    <text evidence="2">The sequence shown here is derived from an EMBL/GenBank/DDBJ whole genome shotgun (WGS) entry which is preliminary data.</text>
</comment>
<gene>
    <name evidence="2" type="ORF">B0T18DRAFT_242439</name>
</gene>
<keyword evidence="3" id="KW-1185">Reference proteome</keyword>
<evidence type="ECO:0000256" key="1">
    <source>
        <dbReference type="SAM" id="MobiDB-lite"/>
    </source>
</evidence>
<accession>A0AA40EHI1</accession>
<reference evidence="2" key="1">
    <citation type="submission" date="2023-06" db="EMBL/GenBank/DDBJ databases">
        <title>Genome-scale phylogeny and comparative genomics of the fungal order Sordariales.</title>
        <authorList>
            <consortium name="Lawrence Berkeley National Laboratory"/>
            <person name="Hensen N."/>
            <person name="Bonometti L."/>
            <person name="Westerberg I."/>
            <person name="Brannstrom I.O."/>
            <person name="Guillou S."/>
            <person name="Cros-Aarteil S."/>
            <person name="Calhoun S."/>
            <person name="Haridas S."/>
            <person name="Kuo A."/>
            <person name="Mondo S."/>
            <person name="Pangilinan J."/>
            <person name="Riley R."/>
            <person name="LaButti K."/>
            <person name="Andreopoulos B."/>
            <person name="Lipzen A."/>
            <person name="Chen C."/>
            <person name="Yanf M."/>
            <person name="Daum C."/>
            <person name="Ng V."/>
            <person name="Clum A."/>
            <person name="Steindorff A."/>
            <person name="Ohm R."/>
            <person name="Martin F."/>
            <person name="Silar P."/>
            <person name="Natvig D."/>
            <person name="Lalanne C."/>
            <person name="Gautier V."/>
            <person name="Ament-velasquez S.L."/>
            <person name="Kruys A."/>
            <person name="Hutchinson M.I."/>
            <person name="Powell A.J."/>
            <person name="Barry K."/>
            <person name="Miller A.N."/>
            <person name="Grigoriev I.V."/>
            <person name="Debuchy R."/>
            <person name="Gladieux P."/>
            <person name="Thoren M.H."/>
            <person name="Johannesson H."/>
        </authorList>
    </citation>
    <scope>NUCLEOTIDE SEQUENCE</scope>
    <source>
        <strain evidence="2">SMH3187-1</strain>
    </source>
</reference>
<feature type="region of interest" description="Disordered" evidence="1">
    <location>
        <begin position="30"/>
        <end position="64"/>
    </location>
</feature>
<sequence length="203" mass="22753">MEDGLLRIGTWLAHLGPRAGRRWQHRHVNSLPRPRSIIKPQDGRHRTEEGGNISAGRSLPLPPPQRPSVLHQPVKAFDADLIGLGWCWRQYLVLALIRPSHLLFDPVMDHPPTRPASPTASLSPRQNGKHVWSRLCPCRASAARPKQNQSRVSQRCGWSRSSLCALEIVPAGGRWDLSWSWAGWVYSDGGLYLGYIARCIAMV</sequence>
<protein>
    <submittedName>
        <fullName evidence="2">Uncharacterized protein</fullName>
    </submittedName>
</protein>
<evidence type="ECO:0000313" key="3">
    <source>
        <dbReference type="Proteomes" id="UP001172155"/>
    </source>
</evidence>
<dbReference type="EMBL" id="JAUKUD010000007">
    <property type="protein sequence ID" value="KAK0738261.1"/>
    <property type="molecule type" value="Genomic_DNA"/>
</dbReference>
<dbReference type="AlphaFoldDB" id="A0AA40EHI1"/>
<evidence type="ECO:0000313" key="2">
    <source>
        <dbReference type="EMBL" id="KAK0738261.1"/>
    </source>
</evidence>
<dbReference type="Proteomes" id="UP001172155">
    <property type="component" value="Unassembled WGS sequence"/>
</dbReference>
<proteinExistence type="predicted"/>
<name>A0AA40EHI1_9PEZI</name>